<dbReference type="SUPFAM" id="SSF144083">
    <property type="entry name" value="Magnesium transport protein CorA, transmembrane region"/>
    <property type="match status" value="1"/>
</dbReference>
<dbReference type="PANTHER" id="PTHR46494">
    <property type="entry name" value="CORA FAMILY METAL ION TRANSPORTER (EUROFUNG)"/>
    <property type="match status" value="1"/>
</dbReference>
<evidence type="ECO:0000256" key="5">
    <source>
        <dbReference type="SAM" id="MobiDB-lite"/>
    </source>
</evidence>
<dbReference type="Gene3D" id="1.20.58.340">
    <property type="entry name" value="Magnesium transport protein CorA, transmembrane region"/>
    <property type="match status" value="1"/>
</dbReference>
<evidence type="ECO:0000259" key="7">
    <source>
        <dbReference type="Pfam" id="PF22893"/>
    </source>
</evidence>
<dbReference type="InterPro" id="IPR054464">
    <property type="entry name" value="ULD_fung"/>
</dbReference>
<dbReference type="OrthoDB" id="5430750at2759"/>
<accession>A0A6A6X236</accession>
<evidence type="ECO:0000256" key="2">
    <source>
        <dbReference type="ARBA" id="ARBA00022692"/>
    </source>
</evidence>
<keyword evidence="9" id="KW-1185">Reference proteome</keyword>
<reference evidence="8" key="1">
    <citation type="journal article" date="2020" name="Stud. Mycol.">
        <title>101 Dothideomycetes genomes: a test case for predicting lifestyles and emergence of pathogens.</title>
        <authorList>
            <person name="Haridas S."/>
            <person name="Albert R."/>
            <person name="Binder M."/>
            <person name="Bloem J."/>
            <person name="Labutti K."/>
            <person name="Salamov A."/>
            <person name="Andreopoulos B."/>
            <person name="Baker S."/>
            <person name="Barry K."/>
            <person name="Bills G."/>
            <person name="Bluhm B."/>
            <person name="Cannon C."/>
            <person name="Castanera R."/>
            <person name="Culley D."/>
            <person name="Daum C."/>
            <person name="Ezra D."/>
            <person name="Gonzalez J."/>
            <person name="Henrissat B."/>
            <person name="Kuo A."/>
            <person name="Liang C."/>
            <person name="Lipzen A."/>
            <person name="Lutzoni F."/>
            <person name="Magnuson J."/>
            <person name="Mondo S."/>
            <person name="Nolan M."/>
            <person name="Ohm R."/>
            <person name="Pangilinan J."/>
            <person name="Park H.-J."/>
            <person name="Ramirez L."/>
            <person name="Alfaro M."/>
            <person name="Sun H."/>
            <person name="Tritt A."/>
            <person name="Yoshinaga Y."/>
            <person name="Zwiers L.-H."/>
            <person name="Turgeon B."/>
            <person name="Goodwin S."/>
            <person name="Spatafora J."/>
            <person name="Crous P."/>
            <person name="Grigoriev I."/>
        </authorList>
    </citation>
    <scope>NUCLEOTIDE SEQUENCE</scope>
    <source>
        <strain evidence="8">CBS 109.77</strain>
    </source>
</reference>
<protein>
    <recommendedName>
        <fullName evidence="7">Ubiquitin-like domain-containing protein</fullName>
    </recommendedName>
</protein>
<keyword evidence="2 6" id="KW-0812">Transmembrane</keyword>
<feature type="transmembrane region" description="Helical" evidence="6">
    <location>
        <begin position="1278"/>
        <end position="1300"/>
    </location>
</feature>
<feature type="region of interest" description="Disordered" evidence="5">
    <location>
        <begin position="1"/>
        <end position="33"/>
    </location>
</feature>
<keyword evidence="4 6" id="KW-0472">Membrane</keyword>
<dbReference type="GO" id="GO:0000287">
    <property type="term" value="F:magnesium ion binding"/>
    <property type="evidence" value="ECO:0007669"/>
    <property type="project" value="TreeGrafter"/>
</dbReference>
<dbReference type="GO" id="GO:0050897">
    <property type="term" value="F:cobalt ion binding"/>
    <property type="evidence" value="ECO:0007669"/>
    <property type="project" value="TreeGrafter"/>
</dbReference>
<dbReference type="Pfam" id="PF01544">
    <property type="entry name" value="CorA"/>
    <property type="match status" value="1"/>
</dbReference>
<dbReference type="InterPro" id="IPR045863">
    <property type="entry name" value="CorA_TM1_TM2"/>
</dbReference>
<feature type="compositionally biased region" description="Low complexity" evidence="5">
    <location>
        <begin position="239"/>
        <end position="248"/>
    </location>
</feature>
<feature type="region of interest" description="Disordered" evidence="5">
    <location>
        <begin position="136"/>
        <end position="307"/>
    </location>
</feature>
<keyword evidence="3 6" id="KW-1133">Transmembrane helix</keyword>
<evidence type="ECO:0000313" key="8">
    <source>
        <dbReference type="EMBL" id="KAF2789987.1"/>
    </source>
</evidence>
<dbReference type="GO" id="GO:0005886">
    <property type="term" value="C:plasma membrane"/>
    <property type="evidence" value="ECO:0007669"/>
    <property type="project" value="UniProtKB-SubCell"/>
</dbReference>
<comment type="subcellular location">
    <subcellularLocation>
        <location evidence="1">Cell membrane</location>
        <topology evidence="1">Multi-pass membrane protein</topology>
    </subcellularLocation>
</comment>
<sequence length="1564" mass="178288">MDAHEPPSQSNPVSEPAPELSGDVPIETGRGEAENEPRSLVVFLDHTGTRFLFPFGECQTWSDFKSLVSQVYAKSTELARNEIEKEEFDILTMDFELVLPVVWDSVIQTLPLHKRGDHSYTVQLVFWALSIPANPRRRTGPSYVSSRPRAEISSPNESGPGTDRRDASIRLIGSDLSRPYHDDQGFIRTRRRRSRSATSEESIPRVVRSQEREKGSQSRSRGSRSRSRDTRSRPRGARSRSGSTRGRSPILEKTSSEDWDYTSPDVDTDEGGDDTDEDFTTVTGDEEEDPEPIQIQPPPRTVNTPLDRDNNPLSFLVDTKWPLRPNTNEITADKGGDLTKPQNIRDMKTESLKILKAVSITSDSRTTIQIHTFPGPESPSTAENVDVRWYHLHGDQLDFSQFKSTCLNIPGLPERLRKLTMKTLERIETEKLKAFLGGMFIEPGTVLRGDEKHQTDSHSVIFSSVPYFDIHPPFKPATGKSDRLHPPRSLMQSYYPYEPVRERDMEQAFQKYGSNPSNNIIQVPSLWMMNIGSRAVVTCGYRPLSSDFVKSITVVQEDMKSLVIKEGENSTLLNLRLTDWEGRVILYSPDECRSYFEMEQKLRVLKFFSNCVVTASLQMAWNTPEGKKKVTPGNWLNILKCQNRIFINLSIVDEKEARELDEKMNKENAEQIPASTSSNSIPPFFLWPLPSKSAAKLEDATMSGFEKPSTGLRFAKDVPEQVGSIPPEARRSMHCLEQVEKAMETEIISEYDAQNVVDKTFTSTTHYQSLPEATFEDVRNSFISLLYSTDGGGRSSDSSMHQIVTDMQCSQLTTKTSDLIETINKTLRLFVPDVDTNTMLRKVWGAMKSMGATVGQVQKRCATKPDPSEYTDSEWKAPMTGNRKWTIRTPTKSVKKGYVPMPDADSDLIQSVKKCRQCRHSKVYDDPNDALKHLSIHLQYDPTKTMSSAKTPNLQRWVRNDEEMVVEELNAGYLTIVTQVSDAAQALLVEIRQLAEGVQNEEGKMSELYTLPQELLKTLRRLVVFYLAIERAFYHTELSLKKRDEKIEEEDVPFSNMGLEVLSRFCEGAKTSVLIARKELCIMARTSLPDDVSKRINLGPEYLCSWFIRRLLVKPLNNSMTAADIYREYLSTLQFQVNHRPGKRLLRSINLLQEELAALQQVNSWQNKLIDSYSRVLDDTTYEKDIPSRRAFYQYERLLLDSCLDNLMDTRDDFAELIRRCGPLSDSTKQSAEINEEDHGKAIFVFTVVTVIFMPLSFVTSYLGMNTSDIRDMESKQALFWEIALPLTAMTMGTILFMAYNGDEIRDAISSLSKRLMGKQDTSIAARGISVAQRRRASKLPSDSSSTVDYKSLADEAEFAPPRGPVGFGFQRFDFRDRTTYLDKYDKKGPVAINYADHYTPMMQIKLGGPPDKTTYGYGRGSRLPPPPPVPRTAATYADGGASRPTYMRVARKYVETETLLHYGIPWEIDSTDPDYFLLLRYMDEAETDMLFEHTKRLRQRAPTLRSFRYVGEPDRGGDVYVDRKENAPKEYEWVRKRPRRSSDERAFRYMENGRRTRRHRAYV</sequence>
<feature type="transmembrane region" description="Helical" evidence="6">
    <location>
        <begin position="1243"/>
        <end position="1266"/>
    </location>
</feature>
<evidence type="ECO:0000313" key="9">
    <source>
        <dbReference type="Proteomes" id="UP000799757"/>
    </source>
</evidence>
<proteinExistence type="predicted"/>
<organism evidence="8 9">
    <name type="scientific">Melanomma pulvis-pyrius CBS 109.77</name>
    <dbReference type="NCBI Taxonomy" id="1314802"/>
    <lineage>
        <taxon>Eukaryota</taxon>
        <taxon>Fungi</taxon>
        <taxon>Dikarya</taxon>
        <taxon>Ascomycota</taxon>
        <taxon>Pezizomycotina</taxon>
        <taxon>Dothideomycetes</taxon>
        <taxon>Pleosporomycetidae</taxon>
        <taxon>Pleosporales</taxon>
        <taxon>Melanommataceae</taxon>
        <taxon>Melanomma</taxon>
    </lineage>
</organism>
<feature type="compositionally biased region" description="Acidic residues" evidence="5">
    <location>
        <begin position="266"/>
        <end position="291"/>
    </location>
</feature>
<dbReference type="EMBL" id="MU002100">
    <property type="protein sequence ID" value="KAF2789987.1"/>
    <property type="molecule type" value="Genomic_DNA"/>
</dbReference>
<dbReference type="PANTHER" id="PTHR46494:SF1">
    <property type="entry name" value="CORA FAMILY METAL ION TRANSPORTER (EUROFUNG)"/>
    <property type="match status" value="1"/>
</dbReference>
<name>A0A6A6X236_9PLEO</name>
<dbReference type="Proteomes" id="UP000799757">
    <property type="component" value="Unassembled WGS sequence"/>
</dbReference>
<dbReference type="Pfam" id="PF22893">
    <property type="entry name" value="ULD_2"/>
    <property type="match status" value="1"/>
</dbReference>
<gene>
    <name evidence="8" type="ORF">K505DRAFT_377833</name>
</gene>
<dbReference type="InterPro" id="IPR002523">
    <property type="entry name" value="MgTranspt_CorA/ZnTranspt_ZntB"/>
</dbReference>
<evidence type="ECO:0000256" key="3">
    <source>
        <dbReference type="ARBA" id="ARBA00022989"/>
    </source>
</evidence>
<evidence type="ECO:0000256" key="4">
    <source>
        <dbReference type="ARBA" id="ARBA00023136"/>
    </source>
</evidence>
<dbReference type="GO" id="GO:0015095">
    <property type="term" value="F:magnesium ion transmembrane transporter activity"/>
    <property type="evidence" value="ECO:0007669"/>
    <property type="project" value="TreeGrafter"/>
</dbReference>
<feature type="domain" description="Ubiquitin-like" evidence="7">
    <location>
        <begin position="40"/>
        <end position="108"/>
    </location>
</feature>
<dbReference type="GO" id="GO:0015087">
    <property type="term" value="F:cobalt ion transmembrane transporter activity"/>
    <property type="evidence" value="ECO:0007669"/>
    <property type="project" value="TreeGrafter"/>
</dbReference>
<evidence type="ECO:0000256" key="1">
    <source>
        <dbReference type="ARBA" id="ARBA00004651"/>
    </source>
</evidence>
<evidence type="ECO:0000256" key="6">
    <source>
        <dbReference type="SAM" id="Phobius"/>
    </source>
</evidence>